<name>A0A2D1QF87_AERSA</name>
<evidence type="ECO:0000313" key="3">
    <source>
        <dbReference type="EMBL" id="ATP09070.1"/>
    </source>
</evidence>
<dbReference type="PANTHER" id="PTHR41786">
    <property type="entry name" value="MOTILITY ACCESSORY FACTOR MAF"/>
    <property type="match status" value="1"/>
</dbReference>
<dbReference type="PANTHER" id="PTHR41786:SF1">
    <property type="entry name" value="6-HYDROXYMETHYLPTERIN DIPHOSPHOKINASE MPTE-LIKE DOMAIN-CONTAINING PROTEIN"/>
    <property type="match status" value="1"/>
</dbReference>
<reference evidence="4" key="1">
    <citation type="journal article" date="2018" name="BMC Genomics">
        <title>The complete and fully assembled genome sequence of Aeromonas salmonicida subsp. pectinolytica and its comparative analysis with other Aeromonas species: investigation of the mobilome in environmental and pathogenic strains.</title>
        <authorList>
            <person name="Pfeiffer F."/>
            <person name="Zamora-Lagos M.A."/>
            <person name="Blettinger M."/>
            <person name="Yeroslaviz A."/>
            <person name="Dahl A."/>
            <person name="Gruber S."/>
            <person name="Habermann B.H."/>
        </authorList>
    </citation>
    <scope>NUCLEOTIDE SEQUENCE [LARGE SCALE GENOMIC DNA]</scope>
    <source>
        <strain evidence="4">34mel</strain>
    </source>
</reference>
<dbReference type="EMBL" id="CP022426">
    <property type="protein sequence ID" value="ATP09070.1"/>
    <property type="molecule type" value="Genomic_DNA"/>
</dbReference>
<dbReference type="Proteomes" id="UP000222916">
    <property type="component" value="Chromosome"/>
</dbReference>
<evidence type="ECO:0000259" key="1">
    <source>
        <dbReference type="Pfam" id="PF01973"/>
    </source>
</evidence>
<dbReference type="AlphaFoldDB" id="A0A2D1QF87"/>
<evidence type="ECO:0000313" key="4">
    <source>
        <dbReference type="Proteomes" id="UP000222916"/>
    </source>
</evidence>
<evidence type="ECO:0000259" key="2">
    <source>
        <dbReference type="Pfam" id="PF20157"/>
    </source>
</evidence>
<sequence>MDFNKNIADVENELSRLERQKKQEAAMLDVLPVRHQLNMAAFAKHMPGIHDYFKDYQPVRPFRFFCNDNGIPNILWLDNGVSLYGEDPFAEVQAQIAEVIEQSVLQCIDFIPQWHIDGQIHIKFNNEISKLKEKSALEGLRLNSALHSDIPLSLMYGIGLGYQLGYLYEQCKIRNLFAFEPDLDMFYASLYCFDWHELFEYMERESLSLHLFIGVDEQLLVADMMEALHRKGAFWSASYFSFCHYHSPKLHALINQVESEFYLLKTGWGFFDDNIYALAHSHNHLQEGTPFLKRQRDTSAFSQVPVFVVGNGPSLDQSIDFIKQHQQQAIIIACGTAVSALHKAGVKPDIYVAVERTKSSADFLRILDADDFIKDTVFLSVDVIHPECKGFFRKTGLTFKPNEPMFSMLISAFGQAFEYDTIEFSNPFVGNTGLNYAALLGFKQVYLFGIDNGYKSAGKHHSSLSLYYNDKKEAKYNENLKDTFPAPGNFGGEVRINHLFGLAIHNMERVLNNYPDLRCINSSDGAYIEGAIPQGVESLQPSWPELDKVRLMDEVMDRCFQPFDMTSIDFNAALNVSLFDELIDKFQADWQQVPREHNAVLALMQRHHDYLLYLLMSRECHLYRVMIGSINYFYANIISLMMALVNADSDEFEIKLKEAESILGRFFEESKVMYADAFQRQDSTYFAGLNVFKHT</sequence>
<feature type="domain" description="Glycosyltransferase Maf N-terminal" evidence="2">
    <location>
        <begin position="35"/>
        <end position="261"/>
    </location>
</feature>
<dbReference type="InterPro" id="IPR002826">
    <property type="entry name" value="MptE-like"/>
</dbReference>
<protein>
    <submittedName>
        <fullName evidence="3">MptE domain protein</fullName>
    </submittedName>
</protein>
<dbReference type="RefSeq" id="WP_034523544.1">
    <property type="nucleotide sequence ID" value="NZ_ARYZ02000007.1"/>
</dbReference>
<dbReference type="InterPro" id="IPR045376">
    <property type="entry name" value="Maf_N"/>
</dbReference>
<accession>A0A2D1QF87</accession>
<dbReference type="Gene3D" id="3.90.1480.10">
    <property type="entry name" value="Alpha-2,3-sialyltransferase"/>
    <property type="match status" value="1"/>
</dbReference>
<dbReference type="Pfam" id="PF20157">
    <property type="entry name" value="Maf_flag10_N"/>
    <property type="match status" value="1"/>
</dbReference>
<dbReference type="Pfam" id="PF01973">
    <property type="entry name" value="MptE-like"/>
    <property type="match status" value="1"/>
</dbReference>
<organism evidence="3 4">
    <name type="scientific">Aeromonas salmonicida subsp. pectinolytica 34mel</name>
    <dbReference type="NCBI Taxonomy" id="1324960"/>
    <lineage>
        <taxon>Bacteria</taxon>
        <taxon>Pseudomonadati</taxon>
        <taxon>Pseudomonadota</taxon>
        <taxon>Gammaproteobacteria</taxon>
        <taxon>Aeromonadales</taxon>
        <taxon>Aeromonadaceae</taxon>
        <taxon>Aeromonas</taxon>
    </lineage>
</organism>
<gene>
    <name evidence="3" type="ORF">Asalp_18670</name>
</gene>
<proteinExistence type="predicted"/>
<feature type="domain" description="6-hydroxymethylpterin diphosphokinase MptE-like" evidence="1">
    <location>
        <begin position="300"/>
        <end position="455"/>
    </location>
</feature>